<evidence type="ECO:0000259" key="4">
    <source>
        <dbReference type="Pfam" id="PF22807"/>
    </source>
</evidence>
<feature type="chain" id="PRO_5025441923" evidence="2">
    <location>
        <begin position="20"/>
        <end position="655"/>
    </location>
</feature>
<dbReference type="SUPFAM" id="SSF50952">
    <property type="entry name" value="Soluble quinoprotein glucose dehydrogenase"/>
    <property type="match status" value="1"/>
</dbReference>
<feature type="signal peptide" evidence="2">
    <location>
        <begin position="1"/>
        <end position="19"/>
    </location>
</feature>
<protein>
    <submittedName>
        <fullName evidence="5">Iron reductase domain protein</fullName>
    </submittedName>
</protein>
<dbReference type="InterPro" id="IPR054539">
    <property type="entry name" value="Beta-prop_PDH"/>
</dbReference>
<dbReference type="InterPro" id="IPR011041">
    <property type="entry name" value="Quinoprot_gluc/sorb_DH_b-prop"/>
</dbReference>
<dbReference type="Proteomes" id="UP000800094">
    <property type="component" value="Unassembled WGS sequence"/>
</dbReference>
<evidence type="ECO:0000313" key="5">
    <source>
        <dbReference type="EMBL" id="KAF2256187.1"/>
    </source>
</evidence>
<dbReference type="SUPFAM" id="SSF49344">
    <property type="entry name" value="CBD9-like"/>
    <property type="match status" value="1"/>
</dbReference>
<feature type="compositionally biased region" description="Low complexity" evidence="1">
    <location>
        <begin position="216"/>
        <end position="235"/>
    </location>
</feature>
<dbReference type="Pfam" id="PF22807">
    <property type="entry name" value="TrAA12"/>
    <property type="match status" value="1"/>
</dbReference>
<evidence type="ECO:0000313" key="6">
    <source>
        <dbReference type="Proteomes" id="UP000800094"/>
    </source>
</evidence>
<organism evidence="5 6">
    <name type="scientific">Trematosphaeria pertusa</name>
    <dbReference type="NCBI Taxonomy" id="390896"/>
    <lineage>
        <taxon>Eukaryota</taxon>
        <taxon>Fungi</taxon>
        <taxon>Dikarya</taxon>
        <taxon>Ascomycota</taxon>
        <taxon>Pezizomycotina</taxon>
        <taxon>Dothideomycetes</taxon>
        <taxon>Pleosporomycetidae</taxon>
        <taxon>Pleosporales</taxon>
        <taxon>Massarineae</taxon>
        <taxon>Trematosphaeriaceae</taxon>
        <taxon>Trematosphaeria</taxon>
    </lineage>
</organism>
<dbReference type="PANTHER" id="PTHR47797">
    <property type="entry name" value="DEHYDROGENASE, PUTATIVE (AFU_ORTHOLOGUE AFUA_8G05805)-RELATED"/>
    <property type="match status" value="1"/>
</dbReference>
<dbReference type="AlphaFoldDB" id="A0A6A6J1G8"/>
<sequence length="655" mass="70378">MLPHWSIAGLVVLTGSALAQTTTRYCDASTSICYAGWNGEKGVTIGVALPNATVAPFDTVLQIVSPITNGWVGFSWGGTMPYVPLTIGWVNNASNTAIYSSRMAYGLSLPQPYPEAEYTYLKGTGFNKTHWTLNVRCRGCSQWEDTEGKTVSIDPMNATVKFAHGLAVKPPKEPANNRSTFNVHTSFGHWTLDLSKGQNANFNELVAANLVPDLPPASSSVPSSTVRPSTRSTSAIPSSTPGPTQTGVPASCSGVSDFHTPIKTANGWKAVKIAGSLTQPRGIIFDSAGHLLLVQNGFGITAHTIGNNGCLASQKTVITQRNLNHGIVLSPDGKTLYASSATQVFAWDYDAATMSVGNSSKVVVSGMDNRGHVTRTLAIPPKLPNTLIVSHGSNDNFDFDSGDIKTGRSCVKAFDMTKVPADGYNYVSGGYQLGYGLRNGVGLAFDADGMLWEIENSSDEIQRTIGDSSVDIHMDNPSEEINYIGDPSKENTDWYGYPTCYTVWKPDVITDRNFSVGDQFVLTPNSTFTDDTCTAKSKAAKLALQAHSAPLDAVFNKNYTSLYVTFHGSWDRTPSTGYKVVEVPFSKGADGFRPRAALANSVSDGYSDIMFSSDVEHCSTTTCFRPVSIAKDKYERMYITSDSGAEGEMLLLGRA</sequence>
<keyword evidence="2" id="KW-0732">Signal</keyword>
<reference evidence="5" key="1">
    <citation type="journal article" date="2020" name="Stud. Mycol.">
        <title>101 Dothideomycetes genomes: a test case for predicting lifestyles and emergence of pathogens.</title>
        <authorList>
            <person name="Haridas S."/>
            <person name="Albert R."/>
            <person name="Binder M."/>
            <person name="Bloem J."/>
            <person name="Labutti K."/>
            <person name="Salamov A."/>
            <person name="Andreopoulos B."/>
            <person name="Baker S."/>
            <person name="Barry K."/>
            <person name="Bills G."/>
            <person name="Bluhm B."/>
            <person name="Cannon C."/>
            <person name="Castanera R."/>
            <person name="Culley D."/>
            <person name="Daum C."/>
            <person name="Ezra D."/>
            <person name="Gonzalez J."/>
            <person name="Henrissat B."/>
            <person name="Kuo A."/>
            <person name="Liang C."/>
            <person name="Lipzen A."/>
            <person name="Lutzoni F."/>
            <person name="Magnuson J."/>
            <person name="Mondo S."/>
            <person name="Nolan M."/>
            <person name="Ohm R."/>
            <person name="Pangilinan J."/>
            <person name="Park H.-J."/>
            <person name="Ramirez L."/>
            <person name="Alfaro M."/>
            <person name="Sun H."/>
            <person name="Tritt A."/>
            <person name="Yoshinaga Y."/>
            <person name="Zwiers L.-H."/>
            <person name="Turgeon B."/>
            <person name="Goodwin S."/>
            <person name="Spatafora J."/>
            <person name="Crous P."/>
            <person name="Grigoriev I."/>
        </authorList>
    </citation>
    <scope>NUCLEOTIDE SEQUENCE</scope>
    <source>
        <strain evidence="5">CBS 122368</strain>
    </source>
</reference>
<dbReference type="GeneID" id="54584050"/>
<feature type="domain" description="Cellobiose dehydrogenase-like cytochrome" evidence="3">
    <location>
        <begin position="25"/>
        <end position="203"/>
    </location>
</feature>
<feature type="domain" description="Pyrroloquinoline quinone-dependent pyranose dehydrogenase beta-propeller" evidence="4">
    <location>
        <begin position="263"/>
        <end position="653"/>
    </location>
</feature>
<proteinExistence type="predicted"/>
<gene>
    <name evidence="5" type="ORF">BU26DRAFT_526682</name>
</gene>
<feature type="compositionally biased region" description="Polar residues" evidence="1">
    <location>
        <begin position="236"/>
        <end position="248"/>
    </location>
</feature>
<dbReference type="InterPro" id="IPR011042">
    <property type="entry name" value="6-blade_b-propeller_TolB-like"/>
</dbReference>
<dbReference type="Gene3D" id="2.120.10.30">
    <property type="entry name" value="TolB, C-terminal domain"/>
    <property type="match status" value="1"/>
</dbReference>
<name>A0A6A6J1G8_9PLEO</name>
<dbReference type="OrthoDB" id="507128at2759"/>
<evidence type="ECO:0000256" key="1">
    <source>
        <dbReference type="SAM" id="MobiDB-lite"/>
    </source>
</evidence>
<dbReference type="RefSeq" id="XP_033691191.1">
    <property type="nucleotide sequence ID" value="XM_033830720.1"/>
</dbReference>
<dbReference type="Gene3D" id="2.60.40.1210">
    <property type="entry name" value="Cellobiose dehydrogenase, cytochrome domain"/>
    <property type="match status" value="1"/>
</dbReference>
<dbReference type="EMBL" id="ML987189">
    <property type="protein sequence ID" value="KAF2256187.1"/>
    <property type="molecule type" value="Genomic_DNA"/>
</dbReference>
<evidence type="ECO:0000256" key="2">
    <source>
        <dbReference type="SAM" id="SignalP"/>
    </source>
</evidence>
<feature type="region of interest" description="Disordered" evidence="1">
    <location>
        <begin position="214"/>
        <end position="248"/>
    </location>
</feature>
<keyword evidence="6" id="KW-1185">Reference proteome</keyword>
<dbReference type="InterPro" id="IPR015920">
    <property type="entry name" value="Cellobiose_DH-like_cyt"/>
</dbReference>
<dbReference type="CDD" id="cd09630">
    <property type="entry name" value="CDH_like_cytochrome"/>
    <property type="match status" value="1"/>
</dbReference>
<evidence type="ECO:0000259" key="3">
    <source>
        <dbReference type="Pfam" id="PF16010"/>
    </source>
</evidence>
<dbReference type="Pfam" id="PF16010">
    <property type="entry name" value="CDH-cyt"/>
    <property type="match status" value="1"/>
</dbReference>
<dbReference type="PANTHER" id="PTHR47797:SF5">
    <property type="entry name" value="CELLOBIOSE DEHYDROGENASE CYTOCHROME DOMAIN-CONTAINING PROTEIN"/>
    <property type="match status" value="1"/>
</dbReference>
<accession>A0A6A6J1G8</accession>